<evidence type="ECO:0000313" key="1">
    <source>
        <dbReference type="EMBL" id="KFA89600.1"/>
    </source>
</evidence>
<name>A0A084SMB5_9BACT</name>
<reference evidence="1 2" key="1">
    <citation type="submission" date="2014-07" db="EMBL/GenBank/DDBJ databases">
        <title>Draft Genome Sequence of Gephyronic Acid Producer, Cystobacter violaceus Strain Cb vi76.</title>
        <authorList>
            <person name="Stevens D.C."/>
            <person name="Young J."/>
            <person name="Carmichael R."/>
            <person name="Tan J."/>
            <person name="Taylor R.E."/>
        </authorList>
    </citation>
    <scope>NUCLEOTIDE SEQUENCE [LARGE SCALE GENOMIC DNA]</scope>
    <source>
        <strain evidence="1 2">Cb vi76</strain>
    </source>
</reference>
<comment type="caution">
    <text evidence="1">The sequence shown here is derived from an EMBL/GenBank/DDBJ whole genome shotgun (WGS) entry which is preliminary data.</text>
</comment>
<evidence type="ECO:0000313" key="2">
    <source>
        <dbReference type="Proteomes" id="UP000028547"/>
    </source>
</evidence>
<dbReference type="RefSeq" id="WP_043404502.1">
    <property type="nucleotide sequence ID" value="NZ_JPMI01000234.1"/>
</dbReference>
<dbReference type="EMBL" id="JPMI01000234">
    <property type="protein sequence ID" value="KFA89600.1"/>
    <property type="molecule type" value="Genomic_DNA"/>
</dbReference>
<dbReference type="Proteomes" id="UP000028547">
    <property type="component" value="Unassembled WGS sequence"/>
</dbReference>
<accession>A0A084SMB5</accession>
<protein>
    <submittedName>
        <fullName evidence="1">Uncharacterized protein</fullName>
    </submittedName>
</protein>
<proteinExistence type="predicted"/>
<organism evidence="1 2">
    <name type="scientific">Archangium violaceum Cb vi76</name>
    <dbReference type="NCBI Taxonomy" id="1406225"/>
    <lineage>
        <taxon>Bacteria</taxon>
        <taxon>Pseudomonadati</taxon>
        <taxon>Myxococcota</taxon>
        <taxon>Myxococcia</taxon>
        <taxon>Myxococcales</taxon>
        <taxon>Cystobacterineae</taxon>
        <taxon>Archangiaceae</taxon>
        <taxon>Archangium</taxon>
    </lineage>
</organism>
<sequence>MPISAEELLSIVQQHWRSDHEFDDKLERSPELKRFHAVWKQALKRHEQWCELMDELRAALPYLNIGDATATCDSSFKCIVYTNREPVSSDPQEGGARSRRWTVVGCLSVLAPVYTVYGVQYDYKGREVRGAARVFFEPLPAQMQALAQVVARKIESRYGAEALPRKIAETQVPLIVHRKEPPETTLFHALFTPEPENLPL</sequence>
<gene>
    <name evidence="1" type="ORF">Q664_33590</name>
</gene>
<dbReference type="AlphaFoldDB" id="A0A084SMB5"/>